<keyword evidence="2" id="KW-1185">Reference proteome</keyword>
<dbReference type="AlphaFoldDB" id="A0A7X0AWK7"/>
<organism evidence="1 2">
    <name type="scientific">Nitrospirillum iridis</name>
    <dbReference type="NCBI Taxonomy" id="765888"/>
    <lineage>
        <taxon>Bacteria</taxon>
        <taxon>Pseudomonadati</taxon>
        <taxon>Pseudomonadota</taxon>
        <taxon>Alphaproteobacteria</taxon>
        <taxon>Rhodospirillales</taxon>
        <taxon>Azospirillaceae</taxon>
        <taxon>Nitrospirillum</taxon>
    </lineage>
</organism>
<sequence>MTAPITHTTTDAAGIRRVVEGTLCSLEWVRLVNADRVELWAGGKPLLILTVSGACEAHAALGRVLSQPHHQPHERY</sequence>
<comment type="caution">
    <text evidence="1">The sequence shown here is derived from an EMBL/GenBank/DDBJ whole genome shotgun (WGS) entry which is preliminary data.</text>
</comment>
<evidence type="ECO:0000313" key="1">
    <source>
        <dbReference type="EMBL" id="MBB6251448.1"/>
    </source>
</evidence>
<dbReference type="RefSeq" id="WP_184799959.1">
    <property type="nucleotide sequence ID" value="NZ_JACIIZ010000005.1"/>
</dbReference>
<evidence type="ECO:0000313" key="2">
    <source>
        <dbReference type="Proteomes" id="UP000539175"/>
    </source>
</evidence>
<proteinExistence type="predicted"/>
<dbReference type="Proteomes" id="UP000539175">
    <property type="component" value="Unassembled WGS sequence"/>
</dbReference>
<accession>A0A7X0AWK7</accession>
<dbReference type="EMBL" id="JACIIZ010000005">
    <property type="protein sequence ID" value="MBB6251448.1"/>
    <property type="molecule type" value="Genomic_DNA"/>
</dbReference>
<protein>
    <submittedName>
        <fullName evidence="1">Uncharacterized protein</fullName>
    </submittedName>
</protein>
<gene>
    <name evidence="1" type="ORF">FHS74_001999</name>
</gene>
<name>A0A7X0AWK7_9PROT</name>
<reference evidence="1 2" key="1">
    <citation type="submission" date="2020-08" db="EMBL/GenBank/DDBJ databases">
        <title>Genomic Encyclopedia of Type Strains, Phase IV (KMG-IV): sequencing the most valuable type-strain genomes for metagenomic binning, comparative biology and taxonomic classification.</title>
        <authorList>
            <person name="Goeker M."/>
        </authorList>
    </citation>
    <scope>NUCLEOTIDE SEQUENCE [LARGE SCALE GENOMIC DNA]</scope>
    <source>
        <strain evidence="1 2">DSM 22198</strain>
    </source>
</reference>